<dbReference type="STRING" id="471704.A0A151J674"/>
<dbReference type="SUPFAM" id="SSF49879">
    <property type="entry name" value="SMAD/FHA domain"/>
    <property type="match status" value="1"/>
</dbReference>
<dbReference type="Pfam" id="PF17780">
    <property type="entry name" value="OCRE"/>
    <property type="match status" value="1"/>
</dbReference>
<dbReference type="AlphaFoldDB" id="A0A151J674"/>
<reference evidence="4 5" key="1">
    <citation type="submission" date="2015-09" db="EMBL/GenBank/DDBJ databases">
        <title>Trachymyrmex cornetzi WGS genome.</title>
        <authorList>
            <person name="Nygaard S."/>
            <person name="Hu H."/>
            <person name="Boomsma J."/>
            <person name="Zhang G."/>
        </authorList>
    </citation>
    <scope>NUCLEOTIDE SEQUENCE [LARGE SCALE GENOMIC DNA]</scope>
    <source>
        <strain evidence="4">Tcor2-1</strain>
        <tissue evidence="4">Whole body</tissue>
    </source>
</reference>
<proteinExistence type="predicted"/>
<evidence type="ECO:0000256" key="1">
    <source>
        <dbReference type="SAM" id="MobiDB-lite"/>
    </source>
</evidence>
<evidence type="ECO:0000259" key="3">
    <source>
        <dbReference type="PROSITE" id="PS50174"/>
    </source>
</evidence>
<feature type="compositionally biased region" description="Polar residues" evidence="1">
    <location>
        <begin position="441"/>
        <end position="450"/>
    </location>
</feature>
<dbReference type="Gene3D" id="2.60.200.20">
    <property type="match status" value="1"/>
</dbReference>
<dbReference type="PROSITE" id="PS50006">
    <property type="entry name" value="FHA_DOMAIN"/>
    <property type="match status" value="1"/>
</dbReference>
<name>A0A151J674_9HYME</name>
<dbReference type="SMART" id="SM00443">
    <property type="entry name" value="G_patch"/>
    <property type="match status" value="1"/>
</dbReference>
<accession>A0A151J674</accession>
<dbReference type="InterPro" id="IPR053027">
    <property type="entry name" value="AGGF1"/>
</dbReference>
<dbReference type="PANTHER" id="PTHR23106:SF24">
    <property type="entry name" value="ANGIOGENIC FACTOR WITH G PATCH AND FHA DOMAINS 1"/>
    <property type="match status" value="1"/>
</dbReference>
<keyword evidence="5" id="KW-1185">Reference proteome</keyword>
<feature type="domain" description="FHA" evidence="2">
    <location>
        <begin position="283"/>
        <end position="334"/>
    </location>
</feature>
<dbReference type="GO" id="GO:0003676">
    <property type="term" value="F:nucleic acid binding"/>
    <property type="evidence" value="ECO:0007669"/>
    <property type="project" value="InterPro"/>
</dbReference>
<evidence type="ECO:0000313" key="4">
    <source>
        <dbReference type="EMBL" id="KYN18670.1"/>
    </source>
</evidence>
<dbReference type="Pfam" id="PF01585">
    <property type="entry name" value="G-patch"/>
    <property type="match status" value="1"/>
</dbReference>
<dbReference type="SMART" id="SM00240">
    <property type="entry name" value="FHA"/>
    <property type="match status" value="1"/>
</dbReference>
<feature type="region of interest" description="Disordered" evidence="1">
    <location>
        <begin position="423"/>
        <end position="452"/>
    </location>
</feature>
<evidence type="ECO:0000313" key="5">
    <source>
        <dbReference type="Proteomes" id="UP000078492"/>
    </source>
</evidence>
<dbReference type="EMBL" id="KQ979888">
    <property type="protein sequence ID" value="KYN18670.1"/>
    <property type="molecule type" value="Genomic_DNA"/>
</dbReference>
<dbReference type="PROSITE" id="PS50174">
    <property type="entry name" value="G_PATCH"/>
    <property type="match status" value="1"/>
</dbReference>
<feature type="domain" description="G-patch" evidence="3">
    <location>
        <begin position="453"/>
        <end position="515"/>
    </location>
</feature>
<sequence length="545" mass="61914">MHSESEEGGIVSDFEEDFTEELHSLPHVITFICKLRDHIRKQRKKIDKLRRKLKEQKQHNLLHTKAYIHCGTQTNSLDFNKSLSQDWDVSHNVKSPSIVDQVKQVAESALLQTGFVYEQTSGMYYDYNTGYYYDTKQGLYYDGNTGIYYYYDETSNTYQFHSQVFTGKTTFQRKEETGKTHKVLNEIDELIKDISNVTIERYKQQALEENSGDKVLEEGECSGSESDGISDEIIPDVSTNSESDDEEQDLAKNYPPCMRIIVKETDLIKLKLGSLFLVTYIGGTLGREGDHSVLIPDINISKYHARFVYDEIKKQYQVIDSGSRNGTFINGKRLSVAKQESEPHEIMHGSIIKIGGTKLLCHIHNGNETCGYCEPGLVQQNINLNENKASKTKLYKEELRRLKHKFGIEKNNVSSSQLATGYQDRAQARRQHVGSSDPHAKTQQSSIHTSITKDNKGFKLLSKMGWSEGRSLGKDGDGRTEPRIKGAGLISCRPTKKCLLITCNHNKVGLGSKGTDVPNVELDSNMKKKQAVWRKAQKRYKEILD</sequence>
<dbReference type="CDD" id="cd22686">
    <property type="entry name" value="FHA_AGGF1"/>
    <property type="match status" value="1"/>
</dbReference>
<dbReference type="InterPro" id="IPR000253">
    <property type="entry name" value="FHA_dom"/>
</dbReference>
<protein>
    <submittedName>
        <fullName evidence="4">Angiogenic factor with G patch and FHA domains 1</fullName>
    </submittedName>
</protein>
<dbReference type="InterPro" id="IPR041591">
    <property type="entry name" value="OCRE"/>
</dbReference>
<dbReference type="PANTHER" id="PTHR23106">
    <property type="entry name" value="ANGIOGENIC FACTOR WITH G PATCH AND FHA DOMAINS 1"/>
    <property type="match status" value="1"/>
</dbReference>
<organism evidence="4 5">
    <name type="scientific">Trachymyrmex cornetzi</name>
    <dbReference type="NCBI Taxonomy" id="471704"/>
    <lineage>
        <taxon>Eukaryota</taxon>
        <taxon>Metazoa</taxon>
        <taxon>Ecdysozoa</taxon>
        <taxon>Arthropoda</taxon>
        <taxon>Hexapoda</taxon>
        <taxon>Insecta</taxon>
        <taxon>Pterygota</taxon>
        <taxon>Neoptera</taxon>
        <taxon>Endopterygota</taxon>
        <taxon>Hymenoptera</taxon>
        <taxon>Apocrita</taxon>
        <taxon>Aculeata</taxon>
        <taxon>Formicoidea</taxon>
        <taxon>Formicidae</taxon>
        <taxon>Myrmicinae</taxon>
        <taxon>Trachymyrmex</taxon>
    </lineage>
</organism>
<gene>
    <name evidence="4" type="ORF">ALC57_09013</name>
</gene>
<dbReference type="Pfam" id="PF00498">
    <property type="entry name" value="FHA"/>
    <property type="match status" value="1"/>
</dbReference>
<feature type="region of interest" description="Disordered" evidence="1">
    <location>
        <begin position="210"/>
        <end position="250"/>
    </location>
</feature>
<dbReference type="InterPro" id="IPR008984">
    <property type="entry name" value="SMAD_FHA_dom_sf"/>
</dbReference>
<dbReference type="InterPro" id="IPR000467">
    <property type="entry name" value="G_patch_dom"/>
</dbReference>
<evidence type="ECO:0000259" key="2">
    <source>
        <dbReference type="PROSITE" id="PS50006"/>
    </source>
</evidence>
<dbReference type="Proteomes" id="UP000078492">
    <property type="component" value="Unassembled WGS sequence"/>
</dbReference>